<dbReference type="OrthoDB" id="6420617at2759"/>
<dbReference type="GO" id="GO:0009263">
    <property type="term" value="P:deoxyribonucleotide biosynthetic process"/>
    <property type="evidence" value="ECO:0007669"/>
    <property type="project" value="InterPro"/>
</dbReference>
<dbReference type="InterPro" id="IPR000358">
    <property type="entry name" value="RNR_small_fam"/>
</dbReference>
<keyword evidence="2" id="KW-1185">Reference proteome</keyword>
<comment type="caution">
    <text evidence="1">The sequence shown here is derived from an EMBL/GenBank/DDBJ whole genome shotgun (WGS) entry which is preliminary data.</text>
</comment>
<protein>
    <submittedName>
        <fullName evidence="1">Uncharacterized protein F54H12.2</fullName>
    </submittedName>
</protein>
<evidence type="ECO:0000313" key="2">
    <source>
        <dbReference type="Proteomes" id="UP000499080"/>
    </source>
</evidence>
<dbReference type="AlphaFoldDB" id="A0A4Y2QVI6"/>
<proteinExistence type="predicted"/>
<reference evidence="1 2" key="1">
    <citation type="journal article" date="2019" name="Sci. Rep.">
        <title>Orb-weaving spider Araneus ventricosus genome elucidates the spidroin gene catalogue.</title>
        <authorList>
            <person name="Kono N."/>
            <person name="Nakamura H."/>
            <person name="Ohtoshi R."/>
            <person name="Moran D.A.P."/>
            <person name="Shinohara A."/>
            <person name="Yoshida Y."/>
            <person name="Fujiwara M."/>
            <person name="Mori M."/>
            <person name="Tomita M."/>
            <person name="Arakawa K."/>
        </authorList>
    </citation>
    <scope>NUCLEOTIDE SEQUENCE [LARGE SCALE GENOMIC DNA]</scope>
</reference>
<dbReference type="GO" id="GO:0004748">
    <property type="term" value="F:ribonucleoside-diphosphate reductase activity, thioredoxin disulfide as acceptor"/>
    <property type="evidence" value="ECO:0007669"/>
    <property type="project" value="TreeGrafter"/>
</dbReference>
<dbReference type="PANTHER" id="PTHR23409:SF21">
    <property type="entry name" value="CAPSID PROTEIN"/>
    <property type="match status" value="1"/>
</dbReference>
<name>A0A4Y2QVI6_ARAVE</name>
<gene>
    <name evidence="1" type="primary">F54H12.2_102</name>
    <name evidence="1" type="ORF">AVEN_149570_1</name>
</gene>
<sequence length="532" mass="60417">MFVPYQCCIKQYEDYYLNQAGNGLSYYQGQSFQKGYGIGGWFKRLFRTALPFISRGAKSVGKEVLRTGTQIATDLLEGQNFQESAERRTKETGKKLAKQAIKKADDMLDSPECAKSELNLFTLPPTQTVIEKGHWVQFHPIANVSDGGPIEFLVSGSGEEYLDLSQTLLQVRAKILKSDGKVLTAEDKVGPVNLFLHSLFSQVDVSLNGRNISSSNNTYAYRAMIETLLNHGYDSKTSQLTSEIYYKDTAGHFNIFDESSATPNKGFNERASLFKNSATVDMIGRLHVDIFNQDRLLLNLVDLKIKLIRSKPEFCLMGNENYKISFDHVSLFIRKVRLNPGVLIGHAKALEKTTAKYPIDRVSCKVFSIPQSSYSFVQDNVFSGQMPKRLVLACVDNDAFNGNYIKSPFEFKHYHMNFVGVYVDGQPMPHQPLELDFEKENFIRAYQNLFLNSEGLYLSRTEFSKGYTLLLFDLSPDLCDGEHFNLIRHSNLRIELKFNKALEQTVSLIVFAEFESIIEINKTRNVLYDFGN</sequence>
<evidence type="ECO:0000313" key="1">
    <source>
        <dbReference type="EMBL" id="GBN67377.1"/>
    </source>
</evidence>
<dbReference type="EMBL" id="BGPR01014944">
    <property type="protein sequence ID" value="GBN67377.1"/>
    <property type="molecule type" value="Genomic_DNA"/>
</dbReference>
<dbReference type="GO" id="GO:0005829">
    <property type="term" value="C:cytosol"/>
    <property type="evidence" value="ECO:0007669"/>
    <property type="project" value="TreeGrafter"/>
</dbReference>
<organism evidence="1 2">
    <name type="scientific">Araneus ventricosus</name>
    <name type="common">Orbweaver spider</name>
    <name type="synonym">Epeira ventricosa</name>
    <dbReference type="NCBI Taxonomy" id="182803"/>
    <lineage>
        <taxon>Eukaryota</taxon>
        <taxon>Metazoa</taxon>
        <taxon>Ecdysozoa</taxon>
        <taxon>Arthropoda</taxon>
        <taxon>Chelicerata</taxon>
        <taxon>Arachnida</taxon>
        <taxon>Araneae</taxon>
        <taxon>Araneomorphae</taxon>
        <taxon>Entelegynae</taxon>
        <taxon>Araneoidea</taxon>
        <taxon>Araneidae</taxon>
        <taxon>Araneus</taxon>
    </lineage>
</organism>
<accession>A0A4Y2QVI6</accession>
<dbReference type="PANTHER" id="PTHR23409">
    <property type="entry name" value="RIBONUCLEOSIDE-DIPHOSPHATE REDUCTASE SMALL CHAIN"/>
    <property type="match status" value="1"/>
</dbReference>
<dbReference type="Proteomes" id="UP000499080">
    <property type="component" value="Unassembled WGS sequence"/>
</dbReference>